<dbReference type="EMBL" id="JAGFBR010000007">
    <property type="protein sequence ID" value="KAH0463872.1"/>
    <property type="molecule type" value="Genomic_DNA"/>
</dbReference>
<accession>A0AAV7H4M0</accession>
<protein>
    <submittedName>
        <fullName evidence="1">Uncharacterized protein</fullName>
    </submittedName>
</protein>
<proteinExistence type="predicted"/>
<keyword evidence="2" id="KW-1185">Reference proteome</keyword>
<organism evidence="1 2">
    <name type="scientific">Dendrobium chrysotoxum</name>
    <name type="common">Orchid</name>
    <dbReference type="NCBI Taxonomy" id="161865"/>
    <lineage>
        <taxon>Eukaryota</taxon>
        <taxon>Viridiplantae</taxon>
        <taxon>Streptophyta</taxon>
        <taxon>Embryophyta</taxon>
        <taxon>Tracheophyta</taxon>
        <taxon>Spermatophyta</taxon>
        <taxon>Magnoliopsida</taxon>
        <taxon>Liliopsida</taxon>
        <taxon>Asparagales</taxon>
        <taxon>Orchidaceae</taxon>
        <taxon>Epidendroideae</taxon>
        <taxon>Malaxideae</taxon>
        <taxon>Dendrobiinae</taxon>
        <taxon>Dendrobium</taxon>
    </lineage>
</organism>
<sequence length="97" mass="10817">MSDSQYRRISAGKREKGVPATNSLEFVSLIEASKISCRAAQRTDFLGFPALIEFNTLIRWRSSLLLLREKTSDSLGLESPCRPFSLSNLNNPNISPT</sequence>
<evidence type="ECO:0000313" key="2">
    <source>
        <dbReference type="Proteomes" id="UP000775213"/>
    </source>
</evidence>
<name>A0AAV7H4M0_DENCH</name>
<gene>
    <name evidence="1" type="ORF">IEQ34_006658</name>
</gene>
<dbReference type="AlphaFoldDB" id="A0AAV7H4M0"/>
<comment type="caution">
    <text evidence="1">The sequence shown here is derived from an EMBL/GenBank/DDBJ whole genome shotgun (WGS) entry which is preliminary data.</text>
</comment>
<evidence type="ECO:0000313" key="1">
    <source>
        <dbReference type="EMBL" id="KAH0463872.1"/>
    </source>
</evidence>
<dbReference type="Proteomes" id="UP000775213">
    <property type="component" value="Unassembled WGS sequence"/>
</dbReference>
<reference evidence="1 2" key="1">
    <citation type="journal article" date="2021" name="Hortic Res">
        <title>Chromosome-scale assembly of the Dendrobium chrysotoxum genome enhances the understanding of orchid evolution.</title>
        <authorList>
            <person name="Zhang Y."/>
            <person name="Zhang G.Q."/>
            <person name="Zhang D."/>
            <person name="Liu X.D."/>
            <person name="Xu X.Y."/>
            <person name="Sun W.H."/>
            <person name="Yu X."/>
            <person name="Zhu X."/>
            <person name="Wang Z.W."/>
            <person name="Zhao X."/>
            <person name="Zhong W.Y."/>
            <person name="Chen H."/>
            <person name="Yin W.L."/>
            <person name="Huang T."/>
            <person name="Niu S.C."/>
            <person name="Liu Z.J."/>
        </authorList>
    </citation>
    <scope>NUCLEOTIDE SEQUENCE [LARGE SCALE GENOMIC DNA]</scope>
    <source>
        <strain evidence="1">Lindl</strain>
    </source>
</reference>